<name>A0A0R1XKI5_9LACO</name>
<dbReference type="Gene3D" id="1.10.10.10">
    <property type="entry name" value="Winged helix-like DNA-binding domain superfamily/Winged helix DNA-binding domain"/>
    <property type="match status" value="1"/>
</dbReference>
<evidence type="ECO:0000313" key="2">
    <source>
        <dbReference type="Proteomes" id="UP000051412"/>
    </source>
</evidence>
<protein>
    <recommendedName>
        <fullName evidence="3">Helix-turn-helix domain-containing protein</fullName>
    </recommendedName>
</protein>
<dbReference type="AlphaFoldDB" id="A0A0R1XKI5"/>
<organism evidence="1 2">
    <name type="scientific">Limosilactobacillus panis DSM 6035</name>
    <dbReference type="NCBI Taxonomy" id="1423782"/>
    <lineage>
        <taxon>Bacteria</taxon>
        <taxon>Bacillati</taxon>
        <taxon>Bacillota</taxon>
        <taxon>Bacilli</taxon>
        <taxon>Lactobacillales</taxon>
        <taxon>Lactobacillaceae</taxon>
        <taxon>Limosilactobacillus</taxon>
    </lineage>
</organism>
<comment type="caution">
    <text evidence="1">The sequence shown here is derived from an EMBL/GenBank/DDBJ whole genome shotgun (WGS) entry which is preliminary data.</text>
</comment>
<evidence type="ECO:0008006" key="3">
    <source>
        <dbReference type="Google" id="ProtNLM"/>
    </source>
</evidence>
<accession>A0A0R1XKI5</accession>
<sequence length="61" mass="7026">MFGTEFKNARQLAKALGIGNTTLFKMLKKKNQHGQSCPVHQLAPGCRKYYKVDEVKQWLMN</sequence>
<dbReference type="Proteomes" id="UP000051412">
    <property type="component" value="Unassembled WGS sequence"/>
</dbReference>
<reference evidence="1 2" key="1">
    <citation type="journal article" date="2015" name="Genome Announc.">
        <title>Expanding the biotechnology potential of lactobacilli through comparative genomics of 213 strains and associated genera.</title>
        <authorList>
            <person name="Sun Z."/>
            <person name="Harris H.M."/>
            <person name="McCann A."/>
            <person name="Guo C."/>
            <person name="Argimon S."/>
            <person name="Zhang W."/>
            <person name="Yang X."/>
            <person name="Jeffery I.B."/>
            <person name="Cooney J.C."/>
            <person name="Kagawa T.F."/>
            <person name="Liu W."/>
            <person name="Song Y."/>
            <person name="Salvetti E."/>
            <person name="Wrobel A."/>
            <person name="Rasinkangas P."/>
            <person name="Parkhill J."/>
            <person name="Rea M.C."/>
            <person name="O'Sullivan O."/>
            <person name="Ritari J."/>
            <person name="Douillard F.P."/>
            <person name="Paul Ross R."/>
            <person name="Yang R."/>
            <person name="Briner A.E."/>
            <person name="Felis G.E."/>
            <person name="de Vos W.M."/>
            <person name="Barrangou R."/>
            <person name="Klaenhammer T.R."/>
            <person name="Caufield P.W."/>
            <person name="Cui Y."/>
            <person name="Zhang H."/>
            <person name="O'Toole P.W."/>
        </authorList>
    </citation>
    <scope>NUCLEOTIDE SEQUENCE [LARGE SCALE GENOMIC DNA]</scope>
    <source>
        <strain evidence="1 2">DSM 6035</strain>
    </source>
</reference>
<proteinExistence type="predicted"/>
<dbReference type="InterPro" id="IPR036388">
    <property type="entry name" value="WH-like_DNA-bd_sf"/>
</dbReference>
<keyword evidence="2" id="KW-1185">Reference proteome</keyword>
<dbReference type="EMBL" id="AZGM01000006">
    <property type="protein sequence ID" value="KRM30369.1"/>
    <property type="molecule type" value="Genomic_DNA"/>
</dbReference>
<gene>
    <name evidence="1" type="ORF">FD32_GL001701</name>
</gene>
<evidence type="ECO:0000313" key="1">
    <source>
        <dbReference type="EMBL" id="KRM30369.1"/>
    </source>
</evidence>
<dbReference type="RefSeq" id="WP_047767163.1">
    <property type="nucleotide sequence ID" value="NZ_AZGM01000006.1"/>
</dbReference>
<dbReference type="STRING" id="1423782.FD32_GL001701"/>
<dbReference type="OrthoDB" id="2300523at2"/>
<dbReference type="PATRIC" id="fig|1423782.4.peg.1773"/>